<feature type="region of interest" description="Disordered" evidence="1">
    <location>
        <begin position="51"/>
        <end position="87"/>
    </location>
</feature>
<evidence type="ECO:0000256" key="1">
    <source>
        <dbReference type="SAM" id="MobiDB-lite"/>
    </source>
</evidence>
<dbReference type="Gene3D" id="1.10.600.10">
    <property type="entry name" value="Farnesyl Diphosphate Synthase"/>
    <property type="match status" value="2"/>
</dbReference>
<accession>A0A8H6HJI2</accession>
<evidence type="ECO:0000313" key="3">
    <source>
        <dbReference type="Proteomes" id="UP000521943"/>
    </source>
</evidence>
<gene>
    <name evidence="2" type="ORF">DFP72DRAFT_1174825</name>
</gene>
<keyword evidence="3" id="KW-1185">Reference proteome</keyword>
<dbReference type="InterPro" id="IPR008949">
    <property type="entry name" value="Isoprenoid_synthase_dom_sf"/>
</dbReference>
<dbReference type="OrthoDB" id="2861623at2759"/>
<dbReference type="EMBL" id="JACGCI010000080">
    <property type="protein sequence ID" value="KAF6747502.1"/>
    <property type="molecule type" value="Genomic_DNA"/>
</dbReference>
<reference evidence="2 3" key="1">
    <citation type="submission" date="2020-07" db="EMBL/GenBank/DDBJ databases">
        <title>Comparative genomics of pyrophilous fungi reveals a link between fire events and developmental genes.</title>
        <authorList>
            <consortium name="DOE Joint Genome Institute"/>
            <person name="Steindorff A.S."/>
            <person name="Carver A."/>
            <person name="Calhoun S."/>
            <person name="Stillman K."/>
            <person name="Liu H."/>
            <person name="Lipzen A."/>
            <person name="Pangilinan J."/>
            <person name="Labutti K."/>
            <person name="Bruns T.D."/>
            <person name="Grigoriev I.V."/>
        </authorList>
    </citation>
    <scope>NUCLEOTIDE SEQUENCE [LARGE SCALE GENOMIC DNA]</scope>
    <source>
        <strain evidence="2 3">CBS 144469</strain>
    </source>
</reference>
<organism evidence="2 3">
    <name type="scientific">Ephemerocybe angulata</name>
    <dbReference type="NCBI Taxonomy" id="980116"/>
    <lineage>
        <taxon>Eukaryota</taxon>
        <taxon>Fungi</taxon>
        <taxon>Dikarya</taxon>
        <taxon>Basidiomycota</taxon>
        <taxon>Agaricomycotina</taxon>
        <taxon>Agaricomycetes</taxon>
        <taxon>Agaricomycetidae</taxon>
        <taxon>Agaricales</taxon>
        <taxon>Agaricineae</taxon>
        <taxon>Psathyrellaceae</taxon>
        <taxon>Ephemerocybe</taxon>
    </lineage>
</organism>
<feature type="compositionally biased region" description="Low complexity" evidence="1">
    <location>
        <begin position="54"/>
        <end position="63"/>
    </location>
</feature>
<protein>
    <submittedName>
        <fullName evidence="2">Uncharacterized protein</fullName>
    </submittedName>
</protein>
<dbReference type="AlphaFoldDB" id="A0A8H6HJI2"/>
<comment type="caution">
    <text evidence="2">The sequence shown here is derived from an EMBL/GenBank/DDBJ whole genome shotgun (WGS) entry which is preliminary data.</text>
</comment>
<dbReference type="Pfam" id="PF19086">
    <property type="entry name" value="Terpene_syn_C_2"/>
    <property type="match status" value="1"/>
</dbReference>
<evidence type="ECO:0000313" key="2">
    <source>
        <dbReference type="EMBL" id="KAF6747502.1"/>
    </source>
</evidence>
<sequence length="468" mass="51335">MATTRSPSGGGMSNLLSFQLPDLVALTSAFPFRVNGNCKFATDGSEGWFLGNPNTNTNLTSSSRPRPHTHPGGEGEGSNSYDGQPPLLDEEERATLRGAKYGLLASLCAPGADGAPLRILADWVGVVGVGHVRILRGRGHGWIGAVSMGSVDAWIEGCEDGLDVLEGNVLLRSVVPRLRRLRDRLPPAQRKQWNRRFTHSAKAFAKAQFTLSENLKGGVVLTLQEYIRLRREMYGSSMFVDLLDLLEITERPRGISGREREVLGEITFWASHVVAWVLDIFSYASGTTGATRCNSHNLISLLTTHKNLSVQGAMNYAGGMVKEALEEIQRLERELLPPLYSANGSAEAGWGGGWINSLRSVVGLADGMAPRAAGWKFLVDVPLNDLDRGSSSWYLEEEEDEGAARSLEGAKRKSEHEVAKYVRAMKDWIVGSIHWGYETEVYFGVKGDEVRSFGWVFLVRNDETEGRA</sequence>
<dbReference type="SUPFAM" id="SSF48576">
    <property type="entry name" value="Terpenoid synthases"/>
    <property type="match status" value="1"/>
</dbReference>
<proteinExistence type="predicted"/>
<dbReference type="Proteomes" id="UP000521943">
    <property type="component" value="Unassembled WGS sequence"/>
</dbReference>
<name>A0A8H6HJI2_9AGAR</name>